<accession>A0ABX7X4Y2</accession>
<protein>
    <submittedName>
        <fullName evidence="1">Uncharacterized protein</fullName>
    </submittedName>
</protein>
<gene>
    <name evidence="1" type="ORF">J8380_01790</name>
</gene>
<sequence>MVDTQNLWPTPEYQQQVEYLRAAIGQPLYLVEIDTTEINAGVKFPHKPLILLGVVDFPQPDPYRQLSPHLLILDDGRGINLGRIARISFNTAYSPPPQDVLFINKEFVTNLLLAPRSLSHASVAATSRALLAQLFGDVPGQLLAQYADKMTTPAKQVEKPQ</sequence>
<organism evidence="1 2">
    <name type="scientific">Candidatus Thiothrix anitrata</name>
    <dbReference type="NCBI Taxonomy" id="2823902"/>
    <lineage>
        <taxon>Bacteria</taxon>
        <taxon>Pseudomonadati</taxon>
        <taxon>Pseudomonadota</taxon>
        <taxon>Gammaproteobacteria</taxon>
        <taxon>Thiotrichales</taxon>
        <taxon>Thiotrichaceae</taxon>
        <taxon>Thiothrix</taxon>
    </lineage>
</organism>
<dbReference type="Proteomes" id="UP000672027">
    <property type="component" value="Chromosome"/>
</dbReference>
<proteinExistence type="predicted"/>
<evidence type="ECO:0000313" key="1">
    <source>
        <dbReference type="EMBL" id="QTR50342.1"/>
    </source>
</evidence>
<dbReference type="RefSeq" id="WP_210227739.1">
    <property type="nucleotide sequence ID" value="NZ_CP072800.1"/>
</dbReference>
<evidence type="ECO:0000313" key="2">
    <source>
        <dbReference type="Proteomes" id="UP000672027"/>
    </source>
</evidence>
<reference evidence="1 2" key="1">
    <citation type="submission" date="2021-04" db="EMBL/GenBank/DDBJ databases">
        <title>Genomics, taxonomy and metabolism of representatives of sulfur bacteria of the genus Thiothrix: Thiothrix fructosivorans QT, Thiothrix unzii A1T and three new species, Thiothrix subterranea sp. nov., Thiothrix litoralis sp. nov. and 'Candidatus Thiothrix anitrata' sp. nov.</title>
        <authorList>
            <person name="Ravin N.V."/>
            <person name="Smolyakov D."/>
            <person name="Rudenko T.S."/>
            <person name="Mardanov A.V."/>
            <person name="Beletsky A.V."/>
            <person name="Markov N.D."/>
            <person name="Fomenkov A.I."/>
            <person name="Roberts R.J."/>
            <person name="Karnachuk O.V."/>
            <person name="Novikov A."/>
            <person name="Grabovich M.Y."/>
        </authorList>
    </citation>
    <scope>NUCLEOTIDE SEQUENCE [LARGE SCALE GENOMIC DNA]</scope>
    <source>
        <strain evidence="1 2">A52</strain>
    </source>
</reference>
<name>A0ABX7X4Y2_9GAMM</name>
<dbReference type="EMBL" id="CP072800">
    <property type="protein sequence ID" value="QTR50342.1"/>
    <property type="molecule type" value="Genomic_DNA"/>
</dbReference>
<keyword evidence="2" id="KW-1185">Reference proteome</keyword>